<evidence type="ECO:0000313" key="7">
    <source>
        <dbReference type="EMBL" id="KIM86578.1"/>
    </source>
</evidence>
<dbReference type="GO" id="GO:0016705">
    <property type="term" value="F:oxidoreductase activity, acting on paired donors, with incorporation or reduction of molecular oxygen"/>
    <property type="evidence" value="ECO:0007669"/>
    <property type="project" value="InterPro"/>
</dbReference>
<evidence type="ECO:0000256" key="1">
    <source>
        <dbReference type="ARBA" id="ARBA00001971"/>
    </source>
</evidence>
<dbReference type="OrthoDB" id="1055148at2759"/>
<feature type="binding site" description="axial binding residue" evidence="6">
    <location>
        <position position="307"/>
    </location>
    <ligand>
        <name>heme</name>
        <dbReference type="ChEBI" id="CHEBI:30413"/>
    </ligand>
    <ligandPart>
        <name>Fe</name>
        <dbReference type="ChEBI" id="CHEBI:18248"/>
    </ligandPart>
</feature>
<reference evidence="7 8" key="1">
    <citation type="submission" date="2014-04" db="EMBL/GenBank/DDBJ databases">
        <authorList>
            <consortium name="DOE Joint Genome Institute"/>
            <person name="Kuo A."/>
            <person name="Tarkka M."/>
            <person name="Buscot F."/>
            <person name="Kohler A."/>
            <person name="Nagy L.G."/>
            <person name="Floudas D."/>
            <person name="Copeland A."/>
            <person name="Barry K.W."/>
            <person name="Cichocki N."/>
            <person name="Veneault-Fourrey C."/>
            <person name="LaButti K."/>
            <person name="Lindquist E.A."/>
            <person name="Lipzen A."/>
            <person name="Lundell T."/>
            <person name="Morin E."/>
            <person name="Murat C."/>
            <person name="Sun H."/>
            <person name="Tunlid A."/>
            <person name="Henrissat B."/>
            <person name="Grigoriev I.V."/>
            <person name="Hibbett D.S."/>
            <person name="Martin F."/>
            <person name="Nordberg H.P."/>
            <person name="Cantor M.N."/>
            <person name="Hua S.X."/>
        </authorList>
    </citation>
    <scope>NUCLEOTIDE SEQUENCE [LARGE SCALE GENOMIC DNA]</scope>
    <source>
        <strain evidence="7 8">F 1598</strain>
    </source>
</reference>
<evidence type="ECO:0008006" key="9">
    <source>
        <dbReference type="Google" id="ProtNLM"/>
    </source>
</evidence>
<dbReference type="SUPFAM" id="SSF48264">
    <property type="entry name" value="Cytochrome P450"/>
    <property type="match status" value="1"/>
</dbReference>
<dbReference type="InterPro" id="IPR036396">
    <property type="entry name" value="Cyt_P450_sf"/>
</dbReference>
<dbReference type="EMBL" id="KN832981">
    <property type="protein sequence ID" value="KIM86578.1"/>
    <property type="molecule type" value="Genomic_DNA"/>
</dbReference>
<dbReference type="GO" id="GO:0004497">
    <property type="term" value="F:monooxygenase activity"/>
    <property type="evidence" value="ECO:0007669"/>
    <property type="project" value="InterPro"/>
</dbReference>
<dbReference type="InterPro" id="IPR001128">
    <property type="entry name" value="Cyt_P450"/>
</dbReference>
<comment type="cofactor">
    <cofactor evidence="1 6">
        <name>heme</name>
        <dbReference type="ChEBI" id="CHEBI:30413"/>
    </cofactor>
</comment>
<evidence type="ECO:0000256" key="3">
    <source>
        <dbReference type="ARBA" id="ARBA00022617"/>
    </source>
</evidence>
<dbReference type="STRING" id="765440.A0A0C3BJP5"/>
<dbReference type="InParanoid" id="A0A0C3BJP5"/>
<dbReference type="Gene3D" id="1.10.630.10">
    <property type="entry name" value="Cytochrome P450"/>
    <property type="match status" value="1"/>
</dbReference>
<dbReference type="AlphaFoldDB" id="A0A0C3BJP5"/>
<accession>A0A0C3BJP5</accession>
<reference evidence="8" key="2">
    <citation type="submission" date="2015-01" db="EMBL/GenBank/DDBJ databases">
        <title>Evolutionary Origins and Diversification of the Mycorrhizal Mutualists.</title>
        <authorList>
            <consortium name="DOE Joint Genome Institute"/>
            <consortium name="Mycorrhizal Genomics Consortium"/>
            <person name="Kohler A."/>
            <person name="Kuo A."/>
            <person name="Nagy L.G."/>
            <person name="Floudas D."/>
            <person name="Copeland A."/>
            <person name="Barry K.W."/>
            <person name="Cichocki N."/>
            <person name="Veneault-Fourrey C."/>
            <person name="LaButti K."/>
            <person name="Lindquist E.A."/>
            <person name="Lipzen A."/>
            <person name="Lundell T."/>
            <person name="Morin E."/>
            <person name="Murat C."/>
            <person name="Riley R."/>
            <person name="Ohm R."/>
            <person name="Sun H."/>
            <person name="Tunlid A."/>
            <person name="Henrissat B."/>
            <person name="Grigoriev I.V."/>
            <person name="Hibbett D.S."/>
            <person name="Martin F."/>
        </authorList>
    </citation>
    <scope>NUCLEOTIDE SEQUENCE [LARGE SCALE GENOMIC DNA]</scope>
    <source>
        <strain evidence="8">F 1598</strain>
    </source>
</reference>
<comment type="similarity">
    <text evidence="2">Belongs to the cytochrome P450 family.</text>
</comment>
<dbReference type="GO" id="GO:0020037">
    <property type="term" value="F:heme binding"/>
    <property type="evidence" value="ECO:0007669"/>
    <property type="project" value="InterPro"/>
</dbReference>
<dbReference type="CDD" id="cd00302">
    <property type="entry name" value="cytochrome_P450"/>
    <property type="match status" value="1"/>
</dbReference>
<proteinExistence type="inferred from homology"/>
<evidence type="ECO:0000313" key="8">
    <source>
        <dbReference type="Proteomes" id="UP000054166"/>
    </source>
</evidence>
<dbReference type="HOGENOM" id="CLU_033574_1_0_1"/>
<name>A0A0C3BJP5_PILCF</name>
<dbReference type="InterPro" id="IPR002403">
    <property type="entry name" value="Cyt_P450_E_grp-IV"/>
</dbReference>
<protein>
    <recommendedName>
        <fullName evidence="9">Cytochrome P450</fullName>
    </recommendedName>
</protein>
<evidence type="ECO:0000256" key="6">
    <source>
        <dbReference type="PIRSR" id="PIRSR602403-1"/>
    </source>
</evidence>
<keyword evidence="5 6" id="KW-0408">Iron</keyword>
<evidence type="ECO:0000256" key="2">
    <source>
        <dbReference type="ARBA" id="ARBA00010617"/>
    </source>
</evidence>
<dbReference type="InterPro" id="IPR050529">
    <property type="entry name" value="CYP450_sterol_14alpha_dmase"/>
</dbReference>
<dbReference type="PRINTS" id="PR00465">
    <property type="entry name" value="EP450IV"/>
</dbReference>
<dbReference type="GO" id="GO:0005506">
    <property type="term" value="F:iron ion binding"/>
    <property type="evidence" value="ECO:0007669"/>
    <property type="project" value="InterPro"/>
</dbReference>
<dbReference type="PANTHER" id="PTHR24304">
    <property type="entry name" value="CYTOCHROME P450 FAMILY 7"/>
    <property type="match status" value="1"/>
</dbReference>
<dbReference type="Pfam" id="PF00067">
    <property type="entry name" value="p450"/>
    <property type="match status" value="1"/>
</dbReference>
<keyword evidence="3 6" id="KW-0349">Heme</keyword>
<organism evidence="7 8">
    <name type="scientific">Piloderma croceum (strain F 1598)</name>
    <dbReference type="NCBI Taxonomy" id="765440"/>
    <lineage>
        <taxon>Eukaryota</taxon>
        <taxon>Fungi</taxon>
        <taxon>Dikarya</taxon>
        <taxon>Basidiomycota</taxon>
        <taxon>Agaricomycotina</taxon>
        <taxon>Agaricomycetes</taxon>
        <taxon>Agaricomycetidae</taxon>
        <taxon>Atheliales</taxon>
        <taxon>Atheliaceae</taxon>
        <taxon>Piloderma</taxon>
    </lineage>
</organism>
<dbReference type="Proteomes" id="UP000054166">
    <property type="component" value="Unassembled WGS sequence"/>
</dbReference>
<gene>
    <name evidence="7" type="ORF">PILCRDRAFT_308749</name>
</gene>
<keyword evidence="8" id="KW-1185">Reference proteome</keyword>
<dbReference type="PANTHER" id="PTHR24304:SF2">
    <property type="entry name" value="24-HYDROXYCHOLESTEROL 7-ALPHA-HYDROXYLASE"/>
    <property type="match status" value="1"/>
</dbReference>
<evidence type="ECO:0000256" key="5">
    <source>
        <dbReference type="ARBA" id="ARBA00023004"/>
    </source>
</evidence>
<sequence>MAWLYKRIIAIMHKDRLAKTVPKMCGDVDRLMHKWGGKGNFYPFEDIYNMVFQLTARISICQEIADDPVEVAKLRKLFWAFDKSNTASTALLPWLPQKARRTRTETIMSLYQMLLVHLVDRQTTGRREEDSMQVLIDAGDSTHDIVEFSLKVLFAGVVNTAVMASWIPYFLAPSPPWKLKAITEVKRILSKYSPAEDSSSLLSRLSAIPPEAWEEEMPILDLCLRETIRLIFSTVLLRRNVGTGPGVHVQGKQVDSGGFLVYLPTEAHHNPDIFPQPFEFDPGRYARGDGQTHASDFVGWGAGRHPCLGKRCAKLEVKVILAMLLARYDFELIDKHGNSVKKAPEPDRNNMIQTVPLGDKIFIKYKRTEL</sequence>
<keyword evidence="4 6" id="KW-0479">Metal-binding</keyword>
<evidence type="ECO:0000256" key="4">
    <source>
        <dbReference type="ARBA" id="ARBA00022723"/>
    </source>
</evidence>